<protein>
    <submittedName>
        <fullName evidence="2">DUF2784 family protein</fullName>
    </submittedName>
</protein>
<dbReference type="EMBL" id="SMFM01000002">
    <property type="protein sequence ID" value="TDD76981.1"/>
    <property type="molecule type" value="Genomic_DNA"/>
</dbReference>
<comment type="caution">
    <text evidence="2">The sequence shown here is derived from an EMBL/GenBank/DDBJ whole genome shotgun (WGS) entry which is preliminary data.</text>
</comment>
<keyword evidence="1" id="KW-0472">Membrane</keyword>
<evidence type="ECO:0000256" key="1">
    <source>
        <dbReference type="SAM" id="Phobius"/>
    </source>
</evidence>
<feature type="transmembrane region" description="Helical" evidence="1">
    <location>
        <begin position="102"/>
        <end position="120"/>
    </location>
</feature>
<dbReference type="Proteomes" id="UP000295278">
    <property type="component" value="Unassembled WGS sequence"/>
</dbReference>
<gene>
    <name evidence="2" type="ORF">E0F89_05115</name>
</gene>
<reference evidence="2 3" key="1">
    <citation type="submission" date="2019-03" db="EMBL/GenBank/DDBJ databases">
        <title>Flavobacterium AT-3-2 sp. nov., isolated from arctic soil.</title>
        <authorList>
            <person name="Chaudhary D.K."/>
        </authorList>
    </citation>
    <scope>NUCLEOTIDE SEQUENCE [LARGE SCALE GENOMIC DNA]</scope>
    <source>
        <strain evidence="2 3">AT-3-2</strain>
    </source>
</reference>
<evidence type="ECO:0000313" key="2">
    <source>
        <dbReference type="EMBL" id="TDD76981.1"/>
    </source>
</evidence>
<feature type="transmembrane region" description="Helical" evidence="1">
    <location>
        <begin position="12"/>
        <end position="31"/>
    </location>
</feature>
<accession>A0A4R5AV68</accession>
<keyword evidence="1" id="KW-0812">Transmembrane</keyword>
<sequence length="126" mass="14956">MNKFILHFIDYFFIVFHIVLILFNVFGWIIPRWRCANLITLSLTAFSWFVLGIWYGFGYCPLTDWHWKIRRLMGYSDESNSYIHFLILKTTGINFSENLVDISTVIVFFTAFAISIYFAVRTRTGN</sequence>
<proteinExistence type="predicted"/>
<name>A0A4R5AV68_9FLAO</name>
<keyword evidence="3" id="KW-1185">Reference proteome</keyword>
<dbReference type="AlphaFoldDB" id="A0A4R5AV68"/>
<dbReference type="RefSeq" id="WP_131908777.1">
    <property type="nucleotide sequence ID" value="NZ_SMFM01000002.1"/>
</dbReference>
<organism evidence="2 3">
    <name type="scientific">Flavobacterium caseinilyticum</name>
    <dbReference type="NCBI Taxonomy" id="2541732"/>
    <lineage>
        <taxon>Bacteria</taxon>
        <taxon>Pseudomonadati</taxon>
        <taxon>Bacteroidota</taxon>
        <taxon>Flavobacteriia</taxon>
        <taxon>Flavobacteriales</taxon>
        <taxon>Flavobacteriaceae</taxon>
        <taxon>Flavobacterium</taxon>
    </lineage>
</organism>
<evidence type="ECO:0000313" key="3">
    <source>
        <dbReference type="Proteomes" id="UP000295278"/>
    </source>
</evidence>
<keyword evidence="1" id="KW-1133">Transmembrane helix</keyword>
<feature type="transmembrane region" description="Helical" evidence="1">
    <location>
        <begin position="38"/>
        <end position="57"/>
    </location>
</feature>
<dbReference type="OrthoDB" id="9813998at2"/>
<dbReference type="InterPro" id="IPR021218">
    <property type="entry name" value="DUF2784"/>
</dbReference>
<dbReference type="Pfam" id="PF10861">
    <property type="entry name" value="DUF2784"/>
    <property type="match status" value="1"/>
</dbReference>